<evidence type="ECO:0000313" key="1">
    <source>
        <dbReference type="EMBL" id="KAE9531506.1"/>
    </source>
</evidence>
<dbReference type="AlphaFoldDB" id="A0A6G0TED0"/>
<protein>
    <submittedName>
        <fullName evidence="1">Uncharacterized protein</fullName>
    </submittedName>
</protein>
<proteinExistence type="predicted"/>
<dbReference type="OrthoDB" id="10662244at2759"/>
<reference evidence="1 2" key="1">
    <citation type="submission" date="2019-08" db="EMBL/GenBank/DDBJ databases">
        <title>The genome of the soybean aphid Biotype 1, its phylome, world population structure and adaptation to the North American continent.</title>
        <authorList>
            <person name="Giordano R."/>
            <person name="Donthu R.K."/>
            <person name="Hernandez A.G."/>
            <person name="Wright C.L."/>
            <person name="Zimin A.V."/>
        </authorList>
    </citation>
    <scope>NUCLEOTIDE SEQUENCE [LARGE SCALE GENOMIC DNA]</scope>
    <source>
        <tissue evidence="1">Whole aphids</tissue>
    </source>
</reference>
<dbReference type="EMBL" id="VYZN01000041">
    <property type="protein sequence ID" value="KAE9531506.1"/>
    <property type="molecule type" value="Genomic_DNA"/>
</dbReference>
<name>A0A6G0TED0_APHGL</name>
<accession>A0A6G0TED0</accession>
<evidence type="ECO:0000313" key="2">
    <source>
        <dbReference type="Proteomes" id="UP000475862"/>
    </source>
</evidence>
<comment type="caution">
    <text evidence="1">The sequence shown here is derived from an EMBL/GenBank/DDBJ whole genome shotgun (WGS) entry which is preliminary data.</text>
</comment>
<organism evidence="1 2">
    <name type="scientific">Aphis glycines</name>
    <name type="common">Soybean aphid</name>
    <dbReference type="NCBI Taxonomy" id="307491"/>
    <lineage>
        <taxon>Eukaryota</taxon>
        <taxon>Metazoa</taxon>
        <taxon>Ecdysozoa</taxon>
        <taxon>Arthropoda</taxon>
        <taxon>Hexapoda</taxon>
        <taxon>Insecta</taxon>
        <taxon>Pterygota</taxon>
        <taxon>Neoptera</taxon>
        <taxon>Paraneoptera</taxon>
        <taxon>Hemiptera</taxon>
        <taxon>Sternorrhyncha</taxon>
        <taxon>Aphidomorpha</taxon>
        <taxon>Aphidoidea</taxon>
        <taxon>Aphididae</taxon>
        <taxon>Aphidini</taxon>
        <taxon>Aphis</taxon>
        <taxon>Aphis</taxon>
    </lineage>
</organism>
<dbReference type="Proteomes" id="UP000475862">
    <property type="component" value="Unassembled WGS sequence"/>
</dbReference>
<gene>
    <name evidence="1" type="ORF">AGLY_010712</name>
</gene>
<sequence>MRNENIERIGTYQGSRAWFRSTDLWVMGPARFHCATLLDAFHGKKNTKRLSEVGFEPTPSDEDQNAQLSIAMTDKDNLESGALDRSAILTCYNIRTFDDYLSKIHISIISHYNVDVLNLNPLIGRYHCIRKTILNGDRGLQFTRYIRTTNLVYNKKTFYKIRILKWCLHNFFKIQNVRIIRYRIDIFNIFNGQRSAWDQLKLNFLVNDNNKEFLKNLTNQGHNFELSNRGARQVTIHTSKHNDIQWVPPHACHNSPLLPFGLSVEINLYIRHVFTPTLTVALHSNAMSGNALILFIPFKEK</sequence>
<keyword evidence="2" id="KW-1185">Reference proteome</keyword>